<dbReference type="Proteomes" id="UP000076154">
    <property type="component" value="Unassembled WGS sequence"/>
</dbReference>
<dbReference type="Gene3D" id="3.40.50.1820">
    <property type="entry name" value="alpha/beta hydrolase"/>
    <property type="match status" value="1"/>
</dbReference>
<feature type="region of interest" description="Disordered" evidence="2">
    <location>
        <begin position="43"/>
        <end position="64"/>
    </location>
</feature>
<evidence type="ECO:0000313" key="5">
    <source>
        <dbReference type="Proteomes" id="UP000076154"/>
    </source>
</evidence>
<organism evidence="4 5">
    <name type="scientific">Hypsizygus marmoreus</name>
    <name type="common">White beech mushroom</name>
    <name type="synonym">Agaricus marmoreus</name>
    <dbReference type="NCBI Taxonomy" id="39966"/>
    <lineage>
        <taxon>Eukaryota</taxon>
        <taxon>Fungi</taxon>
        <taxon>Dikarya</taxon>
        <taxon>Basidiomycota</taxon>
        <taxon>Agaricomycotina</taxon>
        <taxon>Agaricomycetes</taxon>
        <taxon>Agaricomycetidae</taxon>
        <taxon>Agaricales</taxon>
        <taxon>Tricholomatineae</taxon>
        <taxon>Lyophyllaceae</taxon>
        <taxon>Hypsizygus</taxon>
    </lineage>
</organism>
<dbReference type="InterPro" id="IPR007751">
    <property type="entry name" value="DUF676_lipase-like"/>
</dbReference>
<accession>A0A369JCW8</accession>
<feature type="compositionally biased region" description="Basic and acidic residues" evidence="2">
    <location>
        <begin position="603"/>
        <end position="632"/>
    </location>
</feature>
<dbReference type="InParanoid" id="A0A369JCW8"/>
<dbReference type="InterPro" id="IPR029058">
    <property type="entry name" value="AB_hydrolase_fold"/>
</dbReference>
<sequence length="653" mass="72894">MSSVYFPAHVVLVLRRIVNVISSLSISNQYLLIKQDRARARAQSTSTSTSTSTADAGTLNPPSSRAVDVEWPKWDWPRLVLLDAITQSSSRYKLKTEGICLPWIGGGWSWSAMLSTSTQQDTTPSAPLPPLPSPPKRDQTQQPQWKLEREKEREARELDTIHQLMQHPALYEPLRTPRYPIVLCHGLYGFNSRGPQKFPSMRMHYWSNVLNILRNTVRAEVIVTSVPGTGSITSRAETLDRQLQHKAQGRGINFVAHSMGGLDCRHLITHLKPETYAPLSLTTISTPHRGSPFMDWCAENIGIGKLRQHEQDLARSRGLPVPPLPPPASPSPTTKDAPFSLSLTSLPSSFTTLLLSVVDSPAYANLTSAYLNDVFNPRTPDDPTVKYFSVAGRMDGVSVWHPFWLPKMVLDGVEQKRRGVLRAMWEQETDRERGREVPLWARESEWGNDGLVTVQSAKWGEFLGIMEGCDHWEMRGARGIEFGVDLPAIPSIGLGVSTAGHRTPSTNGNGKGNGGPDGWSFRDWGRFVGAWRKEEKIQQDAAARAAKDSASSSAQPTQSTAAEVESEREKQRDRDDAVLKSSTDKLSAVLDWLTEQVPLGNGRGKDKAKDLVKEREEREREHEGKTRRNELATKKDLERFYVALSKKLYDEGL</sequence>
<comment type="caution">
    <text evidence="4">The sequence shown here is derived from an EMBL/GenBank/DDBJ whole genome shotgun (WGS) entry which is preliminary data.</text>
</comment>
<reference evidence="4" key="1">
    <citation type="submission" date="2018-04" db="EMBL/GenBank/DDBJ databases">
        <title>Whole genome sequencing of Hypsizygus marmoreus.</title>
        <authorList>
            <person name="Choi I.-G."/>
            <person name="Min B."/>
            <person name="Kim J.-G."/>
            <person name="Kim S."/>
            <person name="Oh Y.-L."/>
            <person name="Kong W.-S."/>
            <person name="Park H."/>
            <person name="Jeong J."/>
            <person name="Song E.-S."/>
        </authorList>
    </citation>
    <scope>NUCLEOTIDE SEQUENCE [LARGE SCALE GENOMIC DNA]</scope>
    <source>
        <strain evidence="4">51987-8</strain>
    </source>
</reference>
<feature type="compositionally biased region" description="Low complexity" evidence="2">
    <location>
        <begin position="541"/>
        <end position="562"/>
    </location>
</feature>
<feature type="region of interest" description="Disordered" evidence="2">
    <location>
        <begin position="115"/>
        <end position="153"/>
    </location>
</feature>
<feature type="compositionally biased region" description="Low complexity" evidence="2">
    <location>
        <begin position="43"/>
        <end position="56"/>
    </location>
</feature>
<name>A0A369JCW8_HYPMA</name>
<feature type="compositionally biased region" description="Basic and acidic residues" evidence="2">
    <location>
        <begin position="565"/>
        <end position="578"/>
    </location>
</feature>
<proteinExistence type="inferred from homology"/>
<feature type="region of interest" description="Disordered" evidence="2">
    <location>
        <begin position="497"/>
        <end position="520"/>
    </location>
</feature>
<feature type="region of interest" description="Disordered" evidence="2">
    <location>
        <begin position="538"/>
        <end position="580"/>
    </location>
</feature>
<dbReference type="STRING" id="39966.A0A369JCW8"/>
<protein>
    <submittedName>
        <fullName evidence="4">Lipase 2</fullName>
    </submittedName>
</protein>
<comment type="similarity">
    <text evidence="1">Belongs to the putative lipase ROG1 family.</text>
</comment>
<feature type="domain" description="DUF676" evidence="3">
    <location>
        <begin position="242"/>
        <end position="295"/>
    </location>
</feature>
<evidence type="ECO:0000256" key="1">
    <source>
        <dbReference type="ARBA" id="ARBA00007920"/>
    </source>
</evidence>
<dbReference type="Pfam" id="PF05057">
    <property type="entry name" value="DUF676"/>
    <property type="match status" value="1"/>
</dbReference>
<evidence type="ECO:0000259" key="3">
    <source>
        <dbReference type="Pfam" id="PF05057"/>
    </source>
</evidence>
<keyword evidence="5" id="KW-1185">Reference proteome</keyword>
<gene>
    <name evidence="4" type="primary">TGL2_1</name>
    <name evidence="4" type="ORF">Hypma_014289</name>
</gene>
<dbReference type="SUPFAM" id="SSF53474">
    <property type="entry name" value="alpha/beta-Hydrolases"/>
    <property type="match status" value="1"/>
</dbReference>
<dbReference type="EMBL" id="LUEZ02000085">
    <property type="protein sequence ID" value="RDB19050.1"/>
    <property type="molecule type" value="Genomic_DNA"/>
</dbReference>
<evidence type="ECO:0000313" key="4">
    <source>
        <dbReference type="EMBL" id="RDB19050.1"/>
    </source>
</evidence>
<feature type="region of interest" description="Disordered" evidence="2">
    <location>
        <begin position="595"/>
        <end position="632"/>
    </location>
</feature>
<feature type="region of interest" description="Disordered" evidence="2">
    <location>
        <begin position="312"/>
        <end position="337"/>
    </location>
</feature>
<dbReference type="OrthoDB" id="5592486at2759"/>
<dbReference type="AlphaFoldDB" id="A0A369JCW8"/>
<dbReference type="PANTHER" id="PTHR11440">
    <property type="entry name" value="LECITHIN-CHOLESTEROL ACYLTRANSFERASE-RELATED"/>
    <property type="match status" value="1"/>
</dbReference>
<feature type="compositionally biased region" description="Pro residues" evidence="2">
    <location>
        <begin position="320"/>
        <end position="330"/>
    </location>
</feature>
<evidence type="ECO:0000256" key="2">
    <source>
        <dbReference type="SAM" id="MobiDB-lite"/>
    </source>
</evidence>